<keyword evidence="3" id="KW-0223">Dioxygenase</keyword>
<dbReference type="EMBL" id="CP032509">
    <property type="protein sequence ID" value="AZN71219.1"/>
    <property type="molecule type" value="Genomic_DNA"/>
</dbReference>
<comment type="similarity">
    <text evidence="1">Belongs to the bacterial ring-hydroxylating dioxygenase beta subunit family.</text>
</comment>
<dbReference type="CDD" id="cd00667">
    <property type="entry name" value="ring_hydroxylating_dioxygenases_beta"/>
    <property type="match status" value="1"/>
</dbReference>
<keyword evidence="2" id="KW-0560">Oxidoreductase</keyword>
<dbReference type="Proteomes" id="UP000268192">
    <property type="component" value="Chromosome"/>
</dbReference>
<dbReference type="SUPFAM" id="SSF54427">
    <property type="entry name" value="NTF2-like"/>
    <property type="match status" value="1"/>
</dbReference>
<protein>
    <submittedName>
        <fullName evidence="3">Phenylpropionate dioxygenase</fullName>
    </submittedName>
</protein>
<dbReference type="InterPro" id="IPR032710">
    <property type="entry name" value="NTF2-like_dom_sf"/>
</dbReference>
<name>A0A3S9B2Q4_9HYPH</name>
<dbReference type="Gene3D" id="3.10.450.50">
    <property type="match status" value="1"/>
</dbReference>
<evidence type="ECO:0000256" key="2">
    <source>
        <dbReference type="ARBA" id="ARBA00023002"/>
    </source>
</evidence>
<organism evidence="3 4">
    <name type="scientific">Georhizobium profundi</name>
    <dbReference type="NCBI Taxonomy" id="2341112"/>
    <lineage>
        <taxon>Bacteria</taxon>
        <taxon>Pseudomonadati</taxon>
        <taxon>Pseudomonadota</taxon>
        <taxon>Alphaproteobacteria</taxon>
        <taxon>Hyphomicrobiales</taxon>
        <taxon>Rhizobiaceae</taxon>
        <taxon>Georhizobium</taxon>
    </lineage>
</organism>
<dbReference type="GO" id="GO:0019380">
    <property type="term" value="P:3-phenylpropionate catabolic process"/>
    <property type="evidence" value="ECO:0007669"/>
    <property type="project" value="TreeGrafter"/>
</dbReference>
<proteinExistence type="inferred from homology"/>
<gene>
    <name evidence="3" type="ORF">D5400_07985</name>
</gene>
<dbReference type="GO" id="GO:0051213">
    <property type="term" value="F:dioxygenase activity"/>
    <property type="evidence" value="ECO:0007669"/>
    <property type="project" value="UniProtKB-KW"/>
</dbReference>
<evidence type="ECO:0000256" key="1">
    <source>
        <dbReference type="ARBA" id="ARBA00009570"/>
    </source>
</evidence>
<evidence type="ECO:0000313" key="3">
    <source>
        <dbReference type="EMBL" id="AZN71219.1"/>
    </source>
</evidence>
<dbReference type="Pfam" id="PF00866">
    <property type="entry name" value="Ring_hydroxyl_B"/>
    <property type="match status" value="1"/>
</dbReference>
<dbReference type="InterPro" id="IPR000391">
    <property type="entry name" value="Rng_hydr_dOase-bsu"/>
</dbReference>
<dbReference type="OrthoDB" id="7446267at2"/>
<evidence type="ECO:0000313" key="4">
    <source>
        <dbReference type="Proteomes" id="UP000268192"/>
    </source>
</evidence>
<keyword evidence="4" id="KW-1185">Reference proteome</keyword>
<dbReference type="PANTHER" id="PTHR41534:SF1">
    <property type="entry name" value="BLR3401 PROTEIN"/>
    <property type="match status" value="1"/>
</dbReference>
<dbReference type="RefSeq" id="WP_126009291.1">
    <property type="nucleotide sequence ID" value="NZ_CP032509.1"/>
</dbReference>
<dbReference type="KEGG" id="abaw:D5400_07985"/>
<dbReference type="AlphaFoldDB" id="A0A3S9B2Q4"/>
<accession>A0A3S9B2Q4</accession>
<sequence length="160" mass="18944">MSAPSKDDLIDFIYEEARMLDDGRFDEWLDLWTPHGIYWMPLEYDQQDENLVTSLLHEDFFMIKLRVERFKGERTFSQKPKTRCHHVIQRPFVDRLDVDAGEFVTHTAFHYVETRLDDQTLLAANARHDLVLVDGKLKIKRKRVDLLNSDAAFGNIQMFL</sequence>
<dbReference type="PANTHER" id="PTHR41534">
    <property type="entry name" value="BLR3401 PROTEIN"/>
    <property type="match status" value="1"/>
</dbReference>
<reference evidence="3 4" key="1">
    <citation type="submission" date="2018-09" db="EMBL/GenBank/DDBJ databases">
        <title>Marinorhizobium profundi gen. nov., sp. nov., isolated from a deep-sea sediment sample from the New Britain Trench and proposal of Marinorhizobiaceae fam. nov. in the order Rhizobiales of the class Alphaproteobacteria.</title>
        <authorList>
            <person name="Cao J."/>
        </authorList>
    </citation>
    <scope>NUCLEOTIDE SEQUENCE [LARGE SCALE GENOMIC DNA]</scope>
    <source>
        <strain evidence="3 4">WS11</strain>
    </source>
</reference>